<dbReference type="Proteomes" id="UP001176517">
    <property type="component" value="Unassembled WGS sequence"/>
</dbReference>
<feature type="domain" description="Plant heme peroxidase family profile" evidence="14">
    <location>
        <begin position="214"/>
        <end position="417"/>
    </location>
</feature>
<dbReference type="GO" id="GO:0046872">
    <property type="term" value="F:metal ion binding"/>
    <property type="evidence" value="ECO:0007669"/>
    <property type="project" value="UniProtKB-UniRule"/>
</dbReference>
<evidence type="ECO:0000256" key="11">
    <source>
        <dbReference type="ARBA" id="ARBA00023128"/>
    </source>
</evidence>
<evidence type="ECO:0000256" key="9">
    <source>
        <dbReference type="ARBA" id="ARBA00023002"/>
    </source>
</evidence>
<keyword evidence="11" id="KW-0496">Mitochondrion</keyword>
<evidence type="ECO:0000256" key="5">
    <source>
        <dbReference type="ARBA" id="ARBA00022559"/>
    </source>
</evidence>
<dbReference type="FunFam" id="1.10.420.10:FF:000009">
    <property type="entry name" value="Ascorbate peroxidase"/>
    <property type="match status" value="1"/>
</dbReference>
<reference evidence="15" key="1">
    <citation type="journal article" date="2023" name="PhytoFront">
        <title>Draft Genome Resources of Seven Strains of Tilletia horrida, Causal Agent of Kernel Smut of Rice.</title>
        <authorList>
            <person name="Khanal S."/>
            <person name="Antony Babu S."/>
            <person name="Zhou X.G."/>
        </authorList>
    </citation>
    <scope>NUCLEOTIDE SEQUENCE</scope>
    <source>
        <strain evidence="15">TX6</strain>
    </source>
</reference>
<dbReference type="PANTHER" id="PTHR31356:SF58">
    <property type="entry name" value="CYTOCHROME C PEROXIDASE, MITOCHONDRIAL"/>
    <property type="match status" value="1"/>
</dbReference>
<comment type="caution">
    <text evidence="15">The sequence shown here is derived from an EMBL/GenBank/DDBJ whole genome shotgun (WGS) entry which is preliminary data.</text>
</comment>
<keyword evidence="7" id="KW-0479">Metal-binding</keyword>
<evidence type="ECO:0000256" key="7">
    <source>
        <dbReference type="ARBA" id="ARBA00022723"/>
    </source>
</evidence>
<comment type="function">
    <text evidence="1">Destroys radicals which are normally produced within the cells and which are toxic to biological systems.</text>
</comment>
<comment type="similarity">
    <text evidence="4">Belongs to the peroxidase family. Cytochrome c peroxidase subfamily.</text>
</comment>
<comment type="catalytic activity">
    <reaction evidence="12">
        <text>2 Fe(II)-[cytochrome c] + H2O2 + 2 H(+) = 2 Fe(III)-[cytochrome c] + 2 H2O</text>
        <dbReference type="Rhea" id="RHEA:16581"/>
        <dbReference type="Rhea" id="RHEA-COMP:10350"/>
        <dbReference type="Rhea" id="RHEA-COMP:14399"/>
        <dbReference type="ChEBI" id="CHEBI:15377"/>
        <dbReference type="ChEBI" id="CHEBI:15378"/>
        <dbReference type="ChEBI" id="CHEBI:16240"/>
        <dbReference type="ChEBI" id="CHEBI:29033"/>
        <dbReference type="ChEBI" id="CHEBI:29034"/>
        <dbReference type="EC" id="1.11.1.5"/>
    </reaction>
</comment>
<dbReference type="InterPro" id="IPR002207">
    <property type="entry name" value="Peroxidase_I"/>
</dbReference>
<dbReference type="PANTHER" id="PTHR31356">
    <property type="entry name" value="THYLAKOID LUMENAL 29 KDA PROTEIN, CHLOROPLASTIC-RELATED"/>
    <property type="match status" value="1"/>
</dbReference>
<accession>A0AAN6GSJ8</accession>
<dbReference type="Gene3D" id="1.10.420.10">
    <property type="entry name" value="Peroxidase, domain 2"/>
    <property type="match status" value="1"/>
</dbReference>
<evidence type="ECO:0000256" key="6">
    <source>
        <dbReference type="ARBA" id="ARBA00022617"/>
    </source>
</evidence>
<dbReference type="GO" id="GO:0034599">
    <property type="term" value="P:cellular response to oxidative stress"/>
    <property type="evidence" value="ECO:0007669"/>
    <property type="project" value="InterPro"/>
</dbReference>
<dbReference type="InterPro" id="IPR019794">
    <property type="entry name" value="Peroxidases_AS"/>
</dbReference>
<dbReference type="AlphaFoldDB" id="A0AAN6GSJ8"/>
<dbReference type="EC" id="1.11.1.-" evidence="13"/>
<sequence>MAFRTSLRAARSLNCAASSSASPIASTSASILRRSAATPFAFQARSYASPAPGGTPPPNEGGSGATTRVLFASVAVVLAAGSFFYFSDSKNILGVGHGPGEANKILGAKHRVTQEATAPRVLSGPATQKDYQEVYNAIADKLESDPEYDGLGHFGPVLVRLAWHASGTYDKNTNSGGSNGATMRFAPESNHGANAGLLVARNYMDDIHKQFPWISYSDLWTLGGVVAIQEMGGPTIPWRPGRQDALAENCTPDGRLPDGDKGPDHIRNIFYRMGFNDQEIVALSGAHALGRCHPDRSGFEGPWTFSPTSFTNAYYQLLFDSKWELRKWDGPIQYQDKETSSLMMLTTDMALVQDKKFRKFAQLYAKDEDKFFQDFSAAFGKLLELGVPMENFKAAENEEAGGRKWTFKPLAQQEEKK</sequence>
<evidence type="ECO:0000256" key="10">
    <source>
        <dbReference type="ARBA" id="ARBA00023004"/>
    </source>
</evidence>
<keyword evidence="10" id="KW-0408">Iron</keyword>
<organism evidence="15 16">
    <name type="scientific">Tilletia horrida</name>
    <dbReference type="NCBI Taxonomy" id="155126"/>
    <lineage>
        <taxon>Eukaryota</taxon>
        <taxon>Fungi</taxon>
        <taxon>Dikarya</taxon>
        <taxon>Basidiomycota</taxon>
        <taxon>Ustilaginomycotina</taxon>
        <taxon>Exobasidiomycetes</taxon>
        <taxon>Tilletiales</taxon>
        <taxon>Tilletiaceae</taxon>
        <taxon>Tilletia</taxon>
    </lineage>
</organism>
<dbReference type="InterPro" id="IPR044831">
    <property type="entry name" value="Ccp1-like"/>
</dbReference>
<dbReference type="GO" id="GO:0020037">
    <property type="term" value="F:heme binding"/>
    <property type="evidence" value="ECO:0007669"/>
    <property type="project" value="UniProtKB-UniRule"/>
</dbReference>
<dbReference type="PROSITE" id="PS00436">
    <property type="entry name" value="PEROXIDASE_2"/>
    <property type="match status" value="1"/>
</dbReference>
<dbReference type="Pfam" id="PF00141">
    <property type="entry name" value="peroxidase"/>
    <property type="match status" value="1"/>
</dbReference>
<evidence type="ECO:0000313" key="15">
    <source>
        <dbReference type="EMBL" id="KAK0551154.1"/>
    </source>
</evidence>
<protein>
    <recommendedName>
        <fullName evidence="13">Peroxidase</fullName>
        <ecNumber evidence="13">1.11.1.-</ecNumber>
    </recommendedName>
</protein>
<dbReference type="GO" id="GO:0004130">
    <property type="term" value="F:cytochrome-c peroxidase activity"/>
    <property type="evidence" value="ECO:0007669"/>
    <property type="project" value="UniProtKB-EC"/>
</dbReference>
<dbReference type="PRINTS" id="PR00459">
    <property type="entry name" value="ASPEROXIDASE"/>
</dbReference>
<keyword evidence="9 13" id="KW-0560">Oxidoreductase</keyword>
<evidence type="ECO:0000256" key="4">
    <source>
        <dbReference type="ARBA" id="ARBA00005997"/>
    </source>
</evidence>
<comment type="subcellular location">
    <subcellularLocation>
        <location evidence="3">Mitochondrion intermembrane space</location>
    </subcellularLocation>
    <subcellularLocation>
        <location evidence="2">Mitochondrion matrix</location>
    </subcellularLocation>
</comment>
<gene>
    <name evidence="15" type="primary">CCP1</name>
    <name evidence="15" type="ORF">OC846_003394</name>
</gene>
<dbReference type="SUPFAM" id="SSF48113">
    <property type="entry name" value="Heme-dependent peroxidases"/>
    <property type="match status" value="1"/>
</dbReference>
<dbReference type="Gene3D" id="1.10.520.10">
    <property type="match status" value="1"/>
</dbReference>
<evidence type="ECO:0000259" key="14">
    <source>
        <dbReference type="PROSITE" id="PS50873"/>
    </source>
</evidence>
<dbReference type="GO" id="GO:0000302">
    <property type="term" value="P:response to reactive oxygen species"/>
    <property type="evidence" value="ECO:0007669"/>
    <property type="project" value="TreeGrafter"/>
</dbReference>
<name>A0AAN6GSJ8_9BASI</name>
<keyword evidence="8" id="KW-0809">Transit peptide</keyword>
<evidence type="ECO:0000256" key="1">
    <source>
        <dbReference type="ARBA" id="ARBA00003917"/>
    </source>
</evidence>
<dbReference type="EMBL" id="JAPDMZ010000081">
    <property type="protein sequence ID" value="KAK0551154.1"/>
    <property type="molecule type" value="Genomic_DNA"/>
</dbReference>
<dbReference type="PROSITE" id="PS00435">
    <property type="entry name" value="PEROXIDASE_1"/>
    <property type="match status" value="1"/>
</dbReference>
<evidence type="ECO:0000313" key="16">
    <source>
        <dbReference type="Proteomes" id="UP001176517"/>
    </source>
</evidence>
<evidence type="ECO:0000256" key="13">
    <source>
        <dbReference type="RuleBase" id="RU363051"/>
    </source>
</evidence>
<dbReference type="CDD" id="cd00691">
    <property type="entry name" value="ascorbate_peroxidase"/>
    <property type="match status" value="1"/>
</dbReference>
<keyword evidence="16" id="KW-1185">Reference proteome</keyword>
<keyword evidence="6" id="KW-0349">Heme</keyword>
<dbReference type="InterPro" id="IPR019793">
    <property type="entry name" value="Peroxidases_heam-ligand_BS"/>
</dbReference>
<dbReference type="PROSITE" id="PS50873">
    <property type="entry name" value="PEROXIDASE_4"/>
    <property type="match status" value="1"/>
</dbReference>
<dbReference type="GO" id="GO:0005758">
    <property type="term" value="C:mitochondrial intermembrane space"/>
    <property type="evidence" value="ECO:0007669"/>
    <property type="project" value="UniProtKB-SubCell"/>
</dbReference>
<evidence type="ECO:0000256" key="3">
    <source>
        <dbReference type="ARBA" id="ARBA00004569"/>
    </source>
</evidence>
<evidence type="ECO:0000256" key="12">
    <source>
        <dbReference type="ARBA" id="ARBA00049265"/>
    </source>
</evidence>
<dbReference type="GO" id="GO:0042744">
    <property type="term" value="P:hydrogen peroxide catabolic process"/>
    <property type="evidence" value="ECO:0007669"/>
    <property type="project" value="TreeGrafter"/>
</dbReference>
<dbReference type="FunFam" id="1.10.520.10:FF:000005">
    <property type="entry name" value="Cytochrome c peroxidase"/>
    <property type="match status" value="1"/>
</dbReference>
<dbReference type="InterPro" id="IPR002016">
    <property type="entry name" value="Haem_peroxidase"/>
</dbReference>
<evidence type="ECO:0000256" key="2">
    <source>
        <dbReference type="ARBA" id="ARBA00004305"/>
    </source>
</evidence>
<dbReference type="InterPro" id="IPR010255">
    <property type="entry name" value="Haem_peroxidase_sf"/>
</dbReference>
<evidence type="ECO:0000256" key="8">
    <source>
        <dbReference type="ARBA" id="ARBA00022946"/>
    </source>
</evidence>
<proteinExistence type="inferred from homology"/>
<keyword evidence="5 13" id="KW-0575">Peroxidase</keyword>
<dbReference type="GO" id="GO:0005759">
    <property type="term" value="C:mitochondrial matrix"/>
    <property type="evidence" value="ECO:0007669"/>
    <property type="project" value="UniProtKB-SubCell"/>
</dbReference>
<dbReference type="PRINTS" id="PR00458">
    <property type="entry name" value="PEROXIDASE"/>
</dbReference>